<dbReference type="KEGG" id="oac:Oscil6304_5795"/>
<evidence type="ECO:0000256" key="1">
    <source>
        <dbReference type="ARBA" id="ARBA00001946"/>
    </source>
</evidence>
<dbReference type="Gene3D" id="3.30.460.10">
    <property type="entry name" value="Beta Polymerase, domain 2"/>
    <property type="match status" value="1"/>
</dbReference>
<comment type="similarity">
    <text evidence="9">Belongs to the MntA antitoxin family.</text>
</comment>
<dbReference type="RefSeq" id="WP_015151871.1">
    <property type="nucleotide sequence ID" value="NC_019693.1"/>
</dbReference>
<dbReference type="Proteomes" id="UP000010367">
    <property type="component" value="Chromosome"/>
</dbReference>
<dbReference type="eggNOG" id="COG1669">
    <property type="taxonomic scope" value="Bacteria"/>
</dbReference>
<dbReference type="InParanoid" id="K9TRW8"/>
<dbReference type="SUPFAM" id="SSF81301">
    <property type="entry name" value="Nucleotidyltransferase"/>
    <property type="match status" value="1"/>
</dbReference>
<dbReference type="InterPro" id="IPR052038">
    <property type="entry name" value="Type-VII_TA_antitoxin"/>
</dbReference>
<dbReference type="PANTHER" id="PTHR33571:SF12">
    <property type="entry name" value="BSL3053 PROTEIN"/>
    <property type="match status" value="1"/>
</dbReference>
<dbReference type="InterPro" id="IPR043519">
    <property type="entry name" value="NT_sf"/>
</dbReference>
<dbReference type="STRING" id="56110.Oscil6304_5795"/>
<evidence type="ECO:0000256" key="7">
    <source>
        <dbReference type="ARBA" id="ARBA00022840"/>
    </source>
</evidence>
<proteinExistence type="inferred from homology"/>
<dbReference type="GO" id="GO:0005524">
    <property type="term" value="F:ATP binding"/>
    <property type="evidence" value="ECO:0007669"/>
    <property type="project" value="UniProtKB-KW"/>
</dbReference>
<evidence type="ECO:0000259" key="10">
    <source>
        <dbReference type="Pfam" id="PF01909"/>
    </source>
</evidence>
<evidence type="ECO:0000256" key="2">
    <source>
        <dbReference type="ARBA" id="ARBA00022649"/>
    </source>
</evidence>
<dbReference type="CDD" id="cd05403">
    <property type="entry name" value="NT_KNTase_like"/>
    <property type="match status" value="1"/>
</dbReference>
<organism evidence="11 12">
    <name type="scientific">Oscillatoria acuminata PCC 6304</name>
    <dbReference type="NCBI Taxonomy" id="56110"/>
    <lineage>
        <taxon>Bacteria</taxon>
        <taxon>Bacillati</taxon>
        <taxon>Cyanobacteriota</taxon>
        <taxon>Cyanophyceae</taxon>
        <taxon>Oscillatoriophycideae</taxon>
        <taxon>Oscillatoriales</taxon>
        <taxon>Oscillatoriaceae</taxon>
        <taxon>Oscillatoria</taxon>
    </lineage>
</organism>
<evidence type="ECO:0000256" key="8">
    <source>
        <dbReference type="ARBA" id="ARBA00022842"/>
    </source>
</evidence>
<keyword evidence="5" id="KW-0479">Metal-binding</keyword>
<dbReference type="EMBL" id="CP003607">
    <property type="protein sequence ID" value="AFY85265.1"/>
    <property type="molecule type" value="Genomic_DNA"/>
</dbReference>
<dbReference type="PATRIC" id="fig|56110.3.peg.7115"/>
<dbReference type="AlphaFoldDB" id="K9TRW8"/>
<evidence type="ECO:0000256" key="5">
    <source>
        <dbReference type="ARBA" id="ARBA00022723"/>
    </source>
</evidence>
<feature type="domain" description="Polymerase nucleotidyl transferase" evidence="10">
    <location>
        <begin position="19"/>
        <end position="88"/>
    </location>
</feature>
<comment type="cofactor">
    <cofactor evidence="1">
        <name>Mg(2+)</name>
        <dbReference type="ChEBI" id="CHEBI:18420"/>
    </cofactor>
</comment>
<dbReference type="HOGENOM" id="CLU_130257_10_2_3"/>
<evidence type="ECO:0000256" key="3">
    <source>
        <dbReference type="ARBA" id="ARBA00022679"/>
    </source>
</evidence>
<dbReference type="Pfam" id="PF01909">
    <property type="entry name" value="NTP_transf_2"/>
    <property type="match status" value="1"/>
</dbReference>
<dbReference type="GO" id="GO:0046872">
    <property type="term" value="F:metal ion binding"/>
    <property type="evidence" value="ECO:0007669"/>
    <property type="project" value="UniProtKB-KW"/>
</dbReference>
<protein>
    <submittedName>
        <fullName evidence="11">Putative nucleotidyltransferase</fullName>
    </submittedName>
</protein>
<keyword evidence="7" id="KW-0067">ATP-binding</keyword>
<evidence type="ECO:0000256" key="9">
    <source>
        <dbReference type="ARBA" id="ARBA00038276"/>
    </source>
</evidence>
<gene>
    <name evidence="11" type="ORF">Oscil6304_5795</name>
</gene>
<evidence type="ECO:0000313" key="11">
    <source>
        <dbReference type="EMBL" id="AFY85265.1"/>
    </source>
</evidence>
<keyword evidence="4" id="KW-0548">Nucleotidyltransferase</keyword>
<reference evidence="11 12" key="1">
    <citation type="submission" date="2012-06" db="EMBL/GenBank/DDBJ databases">
        <title>Finished chromosome of genome of Oscillatoria acuminata PCC 6304.</title>
        <authorList>
            <consortium name="US DOE Joint Genome Institute"/>
            <person name="Gugger M."/>
            <person name="Coursin T."/>
            <person name="Rippka R."/>
            <person name="Tandeau De Marsac N."/>
            <person name="Huntemann M."/>
            <person name="Wei C.-L."/>
            <person name="Han J."/>
            <person name="Detter J.C."/>
            <person name="Han C."/>
            <person name="Tapia R."/>
            <person name="Davenport K."/>
            <person name="Daligault H."/>
            <person name="Erkkila T."/>
            <person name="Gu W."/>
            <person name="Munk A.C.C."/>
            <person name="Teshima H."/>
            <person name="Xu Y."/>
            <person name="Chain P."/>
            <person name="Chen A."/>
            <person name="Krypides N."/>
            <person name="Mavromatis K."/>
            <person name="Markowitz V."/>
            <person name="Szeto E."/>
            <person name="Ivanova N."/>
            <person name="Mikhailova N."/>
            <person name="Ovchinnikova G."/>
            <person name="Pagani I."/>
            <person name="Pati A."/>
            <person name="Goodwin L."/>
            <person name="Peters L."/>
            <person name="Pitluck S."/>
            <person name="Woyke T."/>
            <person name="Kerfeld C."/>
        </authorList>
    </citation>
    <scope>NUCLEOTIDE SEQUENCE [LARGE SCALE GENOMIC DNA]</scope>
    <source>
        <strain evidence="11 12">PCC 6304</strain>
    </source>
</reference>
<keyword evidence="8" id="KW-0460">Magnesium</keyword>
<sequence length="98" mass="11232">MTTSLRELLQEKREEILKIATKHGAYNLRIFGSVARGEERQDSDVDFLVDMESDRNLLDRIGLMQDLEDLLGRKVDVATVKVLRDFCREGILKDAVPL</sequence>
<dbReference type="PANTHER" id="PTHR33571">
    <property type="entry name" value="SSL8005 PROTEIN"/>
    <property type="match status" value="1"/>
</dbReference>
<keyword evidence="12" id="KW-1185">Reference proteome</keyword>
<accession>K9TRW8</accession>
<dbReference type="InterPro" id="IPR002934">
    <property type="entry name" value="Polymerase_NTP_transf_dom"/>
</dbReference>
<dbReference type="GO" id="GO:0016779">
    <property type="term" value="F:nucleotidyltransferase activity"/>
    <property type="evidence" value="ECO:0007669"/>
    <property type="project" value="UniProtKB-KW"/>
</dbReference>
<keyword evidence="3 11" id="KW-0808">Transferase</keyword>
<keyword evidence="2" id="KW-1277">Toxin-antitoxin system</keyword>
<dbReference type="OrthoDB" id="561385at2"/>
<name>K9TRW8_9CYAN</name>
<evidence type="ECO:0000313" key="12">
    <source>
        <dbReference type="Proteomes" id="UP000010367"/>
    </source>
</evidence>
<keyword evidence="6" id="KW-0547">Nucleotide-binding</keyword>
<evidence type="ECO:0000256" key="4">
    <source>
        <dbReference type="ARBA" id="ARBA00022695"/>
    </source>
</evidence>
<evidence type="ECO:0000256" key="6">
    <source>
        <dbReference type="ARBA" id="ARBA00022741"/>
    </source>
</evidence>